<dbReference type="NCBIfam" id="TIGR03806">
    <property type="entry name" value="chp_HNE_0200"/>
    <property type="match status" value="1"/>
</dbReference>
<evidence type="ECO:0000256" key="1">
    <source>
        <dbReference type="SAM" id="SignalP"/>
    </source>
</evidence>
<dbReference type="EMBL" id="BSNF01000001">
    <property type="protein sequence ID" value="GLQ05537.1"/>
    <property type="molecule type" value="Genomic_DNA"/>
</dbReference>
<dbReference type="InterPro" id="IPR022269">
    <property type="entry name" value="SO_2930-like_C"/>
</dbReference>
<sequence>MKITCRGIVCLLLAIMVAAVSPVMAEGVNDELLRASKPAKTLSEYRLFTNAPLQEPNRRVVPYDLNNPLFTDYSLKYRFVYVPEGASPAPYEEREALRFPVGSVLVKTFAYPRDFREPDRHIRLIETRLLIHKKGGWKAYPYVWDAEGREAVLKVAGKRVDVDVVWQDGKADRISYAVPNMNQCKGCHVGADKAIRPIGPKVRNLNRPSPARDGPPVNQLRYLRQIGYLGGGPQKPEDSPRVPEPFNSADGTLFERARSYLDGNCAHCHAPGKPADTSGLYLDYLEERAVHWGVNKTPVAAGRGSGGLAVNIRPGQPEKSILLYRMNSEDPGVMMPELGRSLIHREGVDLIRAFIKSLEE</sequence>
<reference evidence="2" key="2">
    <citation type="submission" date="2023-01" db="EMBL/GenBank/DDBJ databases">
        <title>Draft genome sequence of Sneathiella chinensis strain NBRC 103408.</title>
        <authorList>
            <person name="Sun Q."/>
            <person name="Mori K."/>
        </authorList>
    </citation>
    <scope>NUCLEOTIDE SEQUENCE</scope>
    <source>
        <strain evidence="2">NBRC 103408</strain>
    </source>
</reference>
<evidence type="ECO:0000313" key="3">
    <source>
        <dbReference type="Proteomes" id="UP001161409"/>
    </source>
</evidence>
<organism evidence="2 3">
    <name type="scientific">Sneathiella chinensis</name>
    <dbReference type="NCBI Taxonomy" id="349750"/>
    <lineage>
        <taxon>Bacteria</taxon>
        <taxon>Pseudomonadati</taxon>
        <taxon>Pseudomonadota</taxon>
        <taxon>Alphaproteobacteria</taxon>
        <taxon>Sneathiellales</taxon>
        <taxon>Sneathiellaceae</taxon>
        <taxon>Sneathiella</taxon>
    </lineage>
</organism>
<evidence type="ECO:0008006" key="4">
    <source>
        <dbReference type="Google" id="ProtNLM"/>
    </source>
</evidence>
<keyword evidence="1" id="KW-0732">Signal</keyword>
<proteinExistence type="predicted"/>
<accession>A0ABQ5TZW7</accession>
<dbReference type="Proteomes" id="UP001161409">
    <property type="component" value="Unassembled WGS sequence"/>
</dbReference>
<dbReference type="RefSeq" id="WP_169559528.1">
    <property type="nucleotide sequence ID" value="NZ_BSNF01000001.1"/>
</dbReference>
<gene>
    <name evidence="2" type="ORF">GCM10007924_07580</name>
</gene>
<evidence type="ECO:0000313" key="2">
    <source>
        <dbReference type="EMBL" id="GLQ05537.1"/>
    </source>
</evidence>
<protein>
    <recommendedName>
        <fullName evidence="4">Cytochrome c domain-containing protein</fullName>
    </recommendedName>
</protein>
<reference evidence="2" key="1">
    <citation type="journal article" date="2014" name="Int. J. Syst. Evol. Microbiol.">
        <title>Complete genome of a new Firmicutes species belonging to the dominant human colonic microbiota ('Ruminococcus bicirculans') reveals two chromosomes and a selective capacity to utilize plant glucans.</title>
        <authorList>
            <consortium name="NISC Comparative Sequencing Program"/>
            <person name="Wegmann U."/>
            <person name="Louis P."/>
            <person name="Goesmann A."/>
            <person name="Henrissat B."/>
            <person name="Duncan S.H."/>
            <person name="Flint H.J."/>
        </authorList>
    </citation>
    <scope>NUCLEOTIDE SEQUENCE</scope>
    <source>
        <strain evidence="2">NBRC 103408</strain>
    </source>
</reference>
<name>A0ABQ5TZW7_9PROT</name>
<feature type="chain" id="PRO_5045355454" description="Cytochrome c domain-containing protein" evidence="1">
    <location>
        <begin position="26"/>
        <end position="360"/>
    </location>
</feature>
<feature type="signal peptide" evidence="1">
    <location>
        <begin position="1"/>
        <end position="25"/>
    </location>
</feature>
<keyword evidence="3" id="KW-1185">Reference proteome</keyword>
<comment type="caution">
    <text evidence="2">The sequence shown here is derived from an EMBL/GenBank/DDBJ whole genome shotgun (WGS) entry which is preliminary data.</text>
</comment>